<keyword evidence="2" id="KW-0325">Glycoprotein</keyword>
<reference evidence="5" key="2">
    <citation type="submission" date="2025-08" db="UniProtKB">
        <authorList>
            <consortium name="Ensembl"/>
        </authorList>
    </citation>
    <scope>IDENTIFICATION</scope>
</reference>
<gene>
    <name evidence="5" type="primary">LOC115273600</name>
</gene>
<evidence type="ECO:0000256" key="1">
    <source>
        <dbReference type="ARBA" id="ARBA00023157"/>
    </source>
</evidence>
<dbReference type="Ensembl" id="ENSSSUT00005026320.1">
    <property type="protein sequence ID" value="ENSSSUP00005022979.1"/>
    <property type="gene ID" value="ENSSSUG00005015006.1"/>
</dbReference>
<proteinExistence type="predicted"/>
<keyword evidence="1" id="KW-1015">Disulfide bond</keyword>
<dbReference type="SUPFAM" id="SSF48726">
    <property type="entry name" value="Immunoglobulin"/>
    <property type="match status" value="1"/>
</dbReference>
<dbReference type="PANTHER" id="PTHR19971">
    <property type="entry name" value="SIGNAL-REGULATORY PROTEIN BETA"/>
    <property type="match status" value="1"/>
</dbReference>
<dbReference type="InterPro" id="IPR051755">
    <property type="entry name" value="Ig-like_CS_Receptor"/>
</dbReference>
<dbReference type="InterPro" id="IPR036179">
    <property type="entry name" value="Ig-like_dom_sf"/>
</dbReference>
<dbReference type="InterPro" id="IPR003597">
    <property type="entry name" value="Ig_C1-set"/>
</dbReference>
<evidence type="ECO:0000256" key="3">
    <source>
        <dbReference type="SAM" id="MobiDB-lite"/>
    </source>
</evidence>
<evidence type="ECO:0000259" key="4">
    <source>
        <dbReference type="PROSITE" id="PS50835"/>
    </source>
</evidence>
<evidence type="ECO:0000256" key="2">
    <source>
        <dbReference type="ARBA" id="ARBA00023180"/>
    </source>
</evidence>
<evidence type="ECO:0000313" key="5">
    <source>
        <dbReference type="Ensembl" id="ENSSSUP00005022979.1"/>
    </source>
</evidence>
<dbReference type="Pfam" id="PF07654">
    <property type="entry name" value="C1-set"/>
    <property type="match status" value="1"/>
</dbReference>
<protein>
    <recommendedName>
        <fullName evidence="4">Ig-like domain-containing protein</fullName>
    </recommendedName>
</protein>
<dbReference type="InterPro" id="IPR013783">
    <property type="entry name" value="Ig-like_fold"/>
</dbReference>
<reference evidence="5" key="3">
    <citation type="submission" date="2025-09" db="UniProtKB">
        <authorList>
            <consortium name="Ensembl"/>
        </authorList>
    </citation>
    <scope>IDENTIFICATION</scope>
</reference>
<dbReference type="AlphaFoldDB" id="A0A673UFA1"/>
<keyword evidence="6" id="KW-1185">Reference proteome</keyword>
<feature type="domain" description="Ig-like" evidence="4">
    <location>
        <begin position="228"/>
        <end position="322"/>
    </location>
</feature>
<feature type="region of interest" description="Disordered" evidence="3">
    <location>
        <begin position="152"/>
        <end position="195"/>
    </location>
</feature>
<feature type="region of interest" description="Disordered" evidence="3">
    <location>
        <begin position="71"/>
        <end position="139"/>
    </location>
</feature>
<organism evidence="5 6">
    <name type="scientific">Suricata suricatta</name>
    <name type="common">Meerkat</name>
    <dbReference type="NCBI Taxonomy" id="37032"/>
    <lineage>
        <taxon>Eukaryota</taxon>
        <taxon>Metazoa</taxon>
        <taxon>Chordata</taxon>
        <taxon>Craniata</taxon>
        <taxon>Vertebrata</taxon>
        <taxon>Euteleostomi</taxon>
        <taxon>Mammalia</taxon>
        <taxon>Eutheria</taxon>
        <taxon>Laurasiatheria</taxon>
        <taxon>Carnivora</taxon>
        <taxon>Feliformia</taxon>
        <taxon>Herpestidae</taxon>
        <taxon>Suricata</taxon>
    </lineage>
</organism>
<reference evidence="5 6" key="1">
    <citation type="submission" date="2019-05" db="EMBL/GenBank/DDBJ databases">
        <title>A Chromosome-scale Meerkat (S. suricatta) Genome Assembly.</title>
        <authorList>
            <person name="Dudchenko O."/>
            <person name="Lieberman Aiden E."/>
            <person name="Tung J."/>
            <person name="Barreiro L.B."/>
            <person name="Clutton-Brock T.H."/>
        </authorList>
    </citation>
    <scope>NUCLEOTIDE SEQUENCE [LARGE SCALE GENOMIC DNA]</scope>
</reference>
<evidence type="ECO:0000313" key="6">
    <source>
        <dbReference type="Proteomes" id="UP000472268"/>
    </source>
</evidence>
<sequence length="392" mass="41783">PCSTFGFPWPVASEWILGLERSRAVRCRPREAAGQGLVSLSVHLLGFIWPWTSQLTSPTNPFCRPRSRHGLAGAGSATSAQHGGGCHHITGGPVAPSLAGGGRVPSPRRLPFGGPQSPPKPEAADTSPAAHSGPEAVGFGRRPIVTTSVRVAQAAAPGPGGCVSRKSTARPRLSGDKAVAPGPVQSLLQGGGPARPGTRSLLTMAAPRGQALTSVLPTLLLGLTAGQPFISLTGPSWRTTVGNPVPFNCTASPFSSWNFNVTWMKGRDERPASAQHPVTNNPGNYFVTSKVWVTLTFQDLSLEITCEVTHRALGEPLWKTMNLSQVPQWSPPRRSPPTPLGRTSMHIREWISPVTRVTCTPRTYVSPGWRTDTRSTWWSPHRSQGTQMGPTL</sequence>
<dbReference type="Proteomes" id="UP000472268">
    <property type="component" value="Chromosome 12"/>
</dbReference>
<dbReference type="Gene3D" id="2.60.40.10">
    <property type="entry name" value="Immunoglobulins"/>
    <property type="match status" value="1"/>
</dbReference>
<name>A0A673UFA1_SURSU</name>
<dbReference type="PROSITE" id="PS50835">
    <property type="entry name" value="IG_LIKE"/>
    <property type="match status" value="1"/>
</dbReference>
<accession>A0A673UFA1</accession>
<dbReference type="InterPro" id="IPR007110">
    <property type="entry name" value="Ig-like_dom"/>
</dbReference>